<gene>
    <name evidence="6" type="ORF">G113_13513</name>
</gene>
<dbReference type="GO" id="GO:0006351">
    <property type="term" value="P:DNA-templated transcription"/>
    <property type="evidence" value="ECO:0007669"/>
    <property type="project" value="TreeGrafter"/>
</dbReference>
<evidence type="ECO:0000256" key="2">
    <source>
        <dbReference type="ARBA" id="ARBA00023015"/>
    </source>
</evidence>
<evidence type="ECO:0000313" key="6">
    <source>
        <dbReference type="EMBL" id="EOD54596.1"/>
    </source>
</evidence>
<comment type="caution">
    <text evidence="6">The sequence shown here is derived from an EMBL/GenBank/DDBJ whole genome shotgun (WGS) entry which is preliminary data.</text>
</comment>
<dbReference type="Gene3D" id="3.40.190.290">
    <property type="match status" value="1"/>
</dbReference>
<evidence type="ECO:0000259" key="5">
    <source>
        <dbReference type="PROSITE" id="PS50931"/>
    </source>
</evidence>
<organism evidence="6 7">
    <name type="scientific">Aeromonas molluscorum 848</name>
    <dbReference type="NCBI Taxonomy" id="1268236"/>
    <lineage>
        <taxon>Bacteria</taxon>
        <taxon>Pseudomonadati</taxon>
        <taxon>Pseudomonadota</taxon>
        <taxon>Gammaproteobacteria</taxon>
        <taxon>Aeromonadales</taxon>
        <taxon>Aeromonadaceae</taxon>
        <taxon>Aeromonas</taxon>
    </lineage>
</organism>
<dbReference type="Pfam" id="PF03466">
    <property type="entry name" value="LysR_substrate"/>
    <property type="match status" value="1"/>
</dbReference>
<comment type="similarity">
    <text evidence="1">Belongs to the LysR transcriptional regulatory family.</text>
</comment>
<dbReference type="PROSITE" id="PS50931">
    <property type="entry name" value="HTH_LYSR"/>
    <property type="match status" value="1"/>
</dbReference>
<accession>R1H1U0</accession>
<name>R1H1U0_9GAMM</name>
<dbReference type="RefSeq" id="WP_005903669.1">
    <property type="nucleotide sequence ID" value="NZ_AQGQ01000095.1"/>
</dbReference>
<dbReference type="AlphaFoldDB" id="R1H1U0"/>
<evidence type="ECO:0000256" key="3">
    <source>
        <dbReference type="ARBA" id="ARBA00023125"/>
    </source>
</evidence>
<dbReference type="PANTHER" id="PTHR30537:SF5">
    <property type="entry name" value="HTH-TYPE TRANSCRIPTIONAL ACTIVATOR TTDR-RELATED"/>
    <property type="match status" value="1"/>
</dbReference>
<dbReference type="InterPro" id="IPR005119">
    <property type="entry name" value="LysR_subst-bd"/>
</dbReference>
<dbReference type="CDD" id="cd08475">
    <property type="entry name" value="PBP2_CrgA_like_6"/>
    <property type="match status" value="1"/>
</dbReference>
<dbReference type="PATRIC" id="fig|1268236.3.peg.2657"/>
<sequence>MATQDPFLSVRHFVAVAQSGSFTTAALALGLTGSALSKSIVRLEARLGVKLLHRTTRRVSLTLEGEAYLASCLQATRVLEEAESSFSSGQRNPSGRVRIDLPAAFGRRHVLPLLLDLASRHPQLDLSVTFNERKVDLIQANIDLVVRIGALEDQADLVARRLGEQKLVICGAPSYLALRGVPLTPDELSRHDCIIDWRSGYRHRWLLNNGAGQTEAYDIQVRHEMGDGEAVRAAALAGLGLVQVPTWLVSEQLASGALIPVLIDQSGGEMPINVIWARSQHMQLKLRVVVDALLLAAQESGSGFRADGK</sequence>
<feature type="domain" description="HTH lysR-type" evidence="5">
    <location>
        <begin position="13"/>
        <end position="62"/>
    </location>
</feature>
<dbReference type="EMBL" id="AQGQ01000095">
    <property type="protein sequence ID" value="EOD54596.1"/>
    <property type="molecule type" value="Genomic_DNA"/>
</dbReference>
<dbReference type="Gene3D" id="1.10.10.10">
    <property type="entry name" value="Winged helix-like DNA-binding domain superfamily/Winged helix DNA-binding domain"/>
    <property type="match status" value="1"/>
</dbReference>
<dbReference type="FunFam" id="1.10.10.10:FF:000001">
    <property type="entry name" value="LysR family transcriptional regulator"/>
    <property type="match status" value="1"/>
</dbReference>
<evidence type="ECO:0000256" key="4">
    <source>
        <dbReference type="ARBA" id="ARBA00023163"/>
    </source>
</evidence>
<dbReference type="InterPro" id="IPR036390">
    <property type="entry name" value="WH_DNA-bd_sf"/>
</dbReference>
<dbReference type="OrthoDB" id="9110639at2"/>
<dbReference type="GO" id="GO:0043565">
    <property type="term" value="F:sequence-specific DNA binding"/>
    <property type="evidence" value="ECO:0007669"/>
    <property type="project" value="TreeGrafter"/>
</dbReference>
<keyword evidence="2" id="KW-0805">Transcription regulation</keyword>
<dbReference type="PANTHER" id="PTHR30537">
    <property type="entry name" value="HTH-TYPE TRANSCRIPTIONAL REGULATOR"/>
    <property type="match status" value="1"/>
</dbReference>
<reference evidence="6 7" key="1">
    <citation type="journal article" date="2013" name="Genome Announc.">
        <title>Draft Genome Sequence of Aeromonas molluscorum Strain 848TT, Isolated from Bivalve Molluscs.</title>
        <authorList>
            <person name="Spataro N."/>
            <person name="Farfan M."/>
            <person name="Albarral V."/>
            <person name="Sanglas A."/>
            <person name="Loren J.G."/>
            <person name="Fuste M.C."/>
            <person name="Bosch E."/>
        </authorList>
    </citation>
    <scope>NUCLEOTIDE SEQUENCE [LARGE SCALE GENOMIC DNA]</scope>
    <source>
        <strain evidence="6 7">848</strain>
    </source>
</reference>
<keyword evidence="7" id="KW-1185">Reference proteome</keyword>
<keyword evidence="4" id="KW-0804">Transcription</keyword>
<evidence type="ECO:0000256" key="1">
    <source>
        <dbReference type="ARBA" id="ARBA00009437"/>
    </source>
</evidence>
<protein>
    <submittedName>
        <fullName evidence="6">LysR family transcriptional regulator</fullName>
    </submittedName>
</protein>
<dbReference type="InterPro" id="IPR000847">
    <property type="entry name" value="LysR_HTH_N"/>
</dbReference>
<dbReference type="GO" id="GO:0003700">
    <property type="term" value="F:DNA-binding transcription factor activity"/>
    <property type="evidence" value="ECO:0007669"/>
    <property type="project" value="InterPro"/>
</dbReference>
<keyword evidence="3" id="KW-0238">DNA-binding</keyword>
<dbReference type="InterPro" id="IPR058163">
    <property type="entry name" value="LysR-type_TF_proteobact-type"/>
</dbReference>
<dbReference type="Proteomes" id="UP000013526">
    <property type="component" value="Unassembled WGS sequence"/>
</dbReference>
<dbReference type="Pfam" id="PF00126">
    <property type="entry name" value="HTH_1"/>
    <property type="match status" value="1"/>
</dbReference>
<proteinExistence type="inferred from homology"/>
<dbReference type="SUPFAM" id="SSF53850">
    <property type="entry name" value="Periplasmic binding protein-like II"/>
    <property type="match status" value="1"/>
</dbReference>
<dbReference type="InterPro" id="IPR036388">
    <property type="entry name" value="WH-like_DNA-bd_sf"/>
</dbReference>
<dbReference type="SUPFAM" id="SSF46785">
    <property type="entry name" value="Winged helix' DNA-binding domain"/>
    <property type="match status" value="1"/>
</dbReference>
<evidence type="ECO:0000313" key="7">
    <source>
        <dbReference type="Proteomes" id="UP000013526"/>
    </source>
</evidence>